<keyword evidence="3" id="KW-1185">Reference proteome</keyword>
<dbReference type="PIRSF" id="PIRSF037442">
    <property type="entry name" value="UCP037442_abhydr"/>
    <property type="match status" value="1"/>
</dbReference>
<dbReference type="InterPro" id="IPR017208">
    <property type="entry name" value="UCP037442_abhydr"/>
</dbReference>
<dbReference type="EMBL" id="FR845719">
    <property type="protein sequence ID" value="CCA59479.1"/>
    <property type="molecule type" value="Genomic_DNA"/>
</dbReference>
<gene>
    <name evidence="2" type="ordered locus">SVEN_6193</name>
</gene>
<protein>
    <recommendedName>
        <fullName evidence="1">Serine aminopeptidase S33 domain-containing protein</fullName>
    </recommendedName>
</protein>
<dbReference type="InterPro" id="IPR050228">
    <property type="entry name" value="Carboxylesterase_BioH"/>
</dbReference>
<evidence type="ECO:0000313" key="3">
    <source>
        <dbReference type="Proteomes" id="UP000006854"/>
    </source>
</evidence>
<dbReference type="GeneID" id="51866724"/>
<dbReference type="STRING" id="953739.SVEN_6193"/>
<proteinExistence type="predicted"/>
<reference evidence="2 3" key="1">
    <citation type="journal article" date="2011" name="BMC Genomics">
        <title>Genome-wide analysis of the role of GlnR in Streptomyces venezuelae provides new insights into global nitrogen regulation in actinomycetes.</title>
        <authorList>
            <person name="Pullan S.T."/>
            <person name="Bibb M.J."/>
            <person name="Merrick M."/>
        </authorList>
    </citation>
    <scope>NUCLEOTIDE SEQUENCE [LARGE SCALE GENOMIC DNA]</scope>
    <source>
        <strain evidence="2">ATCC 10712</strain>
    </source>
</reference>
<name>F2RDI7_STRVP</name>
<feature type="domain" description="Serine aminopeptidase S33" evidence="1">
    <location>
        <begin position="32"/>
        <end position="145"/>
    </location>
</feature>
<evidence type="ECO:0000259" key="1">
    <source>
        <dbReference type="Pfam" id="PF12146"/>
    </source>
</evidence>
<dbReference type="PANTHER" id="PTHR43194">
    <property type="entry name" value="HYDROLASE ALPHA/BETA FOLD FAMILY"/>
    <property type="match status" value="1"/>
</dbReference>
<dbReference type="Proteomes" id="UP000006854">
    <property type="component" value="Chromosome"/>
</dbReference>
<dbReference type="Pfam" id="PF12146">
    <property type="entry name" value="Hydrolase_4"/>
    <property type="match status" value="1"/>
</dbReference>
<evidence type="ECO:0000313" key="2">
    <source>
        <dbReference type="EMBL" id="CCA59479.1"/>
    </source>
</evidence>
<dbReference type="PATRIC" id="fig|953739.5.peg.1399"/>
<dbReference type="InterPro" id="IPR029058">
    <property type="entry name" value="AB_hydrolase_fold"/>
</dbReference>
<dbReference type="RefSeq" id="WP_015037374.1">
    <property type="nucleotide sequence ID" value="NC_018750.1"/>
</dbReference>
<accession>F2RDI7</accession>
<dbReference type="PANTHER" id="PTHR43194:SF5">
    <property type="entry name" value="PIMELOYL-[ACYL-CARRIER PROTEIN] METHYL ESTER ESTERASE"/>
    <property type="match status" value="1"/>
</dbReference>
<organism evidence="2 3">
    <name type="scientific">Streptomyces venezuelae (strain ATCC 10712 / CBS 650.69 / DSM 40230 / JCM 4526 / NBRC 13096 / PD 04745)</name>
    <dbReference type="NCBI Taxonomy" id="953739"/>
    <lineage>
        <taxon>Bacteria</taxon>
        <taxon>Bacillati</taxon>
        <taxon>Actinomycetota</taxon>
        <taxon>Actinomycetes</taxon>
        <taxon>Kitasatosporales</taxon>
        <taxon>Streptomycetaceae</taxon>
        <taxon>Streptomyces</taxon>
    </lineage>
</organism>
<sequence length="295" mass="31860">MRHSRIPVLAKITARDAATSTLRALAQPDPAAPVVVVLPAMGMSARNYTPLVRALHRAGLTVVTTDLRGHGESLPVPARGVGFGYREIVEEDIGAVLRETAAAFPHAPVLLLGHSLGGQLGLIHCGLRQPRLSGVVLVASGSAWYRCFGPLAGPRRLLLSQVYAAVAALLGHWPGERLGFAGRESARLIRDWSRQVRTGRYEVPGAAGDYERALRRVALPVLAVDVAGDALAPPAAVDHLCAKMPRADITRWHYGRDDAEGRPLDHFRWIRHHHGLIERITAWASQVVAAQPSAR</sequence>
<dbReference type="KEGG" id="sve:SVEN_6193"/>
<dbReference type="OrthoDB" id="4536625at2"/>
<dbReference type="eggNOG" id="COG4757">
    <property type="taxonomic scope" value="Bacteria"/>
</dbReference>
<dbReference type="AlphaFoldDB" id="F2RDI7"/>
<dbReference type="Gene3D" id="3.40.50.1820">
    <property type="entry name" value="alpha/beta hydrolase"/>
    <property type="match status" value="1"/>
</dbReference>
<dbReference type="SUPFAM" id="SSF53474">
    <property type="entry name" value="alpha/beta-Hydrolases"/>
    <property type="match status" value="1"/>
</dbReference>
<dbReference type="InterPro" id="IPR022742">
    <property type="entry name" value="Hydrolase_4"/>
</dbReference>
<dbReference type="HOGENOM" id="CLU_058232_1_0_11"/>